<evidence type="ECO:0000313" key="2">
    <source>
        <dbReference type="Proteomes" id="UP001501444"/>
    </source>
</evidence>
<sequence length="417" mass="43455">MARLPGGLTVWRGRRLLGTPAPPSPPALPSVDAAHHAAVHSVVLDAVKFADVQPPPSVHLGGPATVSTTAGVLVIGLPLVWGLSADELRMLLAHELAQPASRHPDLVRGLLEARRRTPGSDKAAVRHARLLAATETLLGEAEQVRDAAAVTAAGGGLSAVEDAARALLKAAAIEAAFATFAAAPLASGTMSPHATGSLPVTGPIRAEDLHEGWRLRLARWGAPAADVATLQADLAARHPGLAGELQSPVDGPLVRLDPHAAALDELGPAALRALAAEALPDGPAGEPWVRLADLPVEAYLPDVERRARQYVEAVTAVLGRAPDTRGELAGTLLRRPVDVERARRGLPPDGEEDAAAPPWMGAALLAVVVEYTLLRKGWKREHPLLPRRLAAPGGAGQVLDLNELVRSDPGSLREYLG</sequence>
<dbReference type="EMBL" id="BAAARV010000058">
    <property type="protein sequence ID" value="GAA2364082.1"/>
    <property type="molecule type" value="Genomic_DNA"/>
</dbReference>
<proteinExistence type="predicted"/>
<organism evidence="1 2">
    <name type="scientific">Dactylosporangium salmoneum</name>
    <dbReference type="NCBI Taxonomy" id="53361"/>
    <lineage>
        <taxon>Bacteria</taxon>
        <taxon>Bacillati</taxon>
        <taxon>Actinomycetota</taxon>
        <taxon>Actinomycetes</taxon>
        <taxon>Micromonosporales</taxon>
        <taxon>Micromonosporaceae</taxon>
        <taxon>Dactylosporangium</taxon>
    </lineage>
</organism>
<accession>A0ABN3GYM4</accession>
<evidence type="ECO:0000313" key="1">
    <source>
        <dbReference type="EMBL" id="GAA2364082.1"/>
    </source>
</evidence>
<dbReference type="RefSeq" id="WP_344616044.1">
    <property type="nucleotide sequence ID" value="NZ_BAAARV010000058.1"/>
</dbReference>
<name>A0ABN3GYM4_9ACTN</name>
<protein>
    <recommendedName>
        <fullName evidence="3">Peptidase M48 domain-containing protein</fullName>
    </recommendedName>
</protein>
<reference evidence="1 2" key="1">
    <citation type="journal article" date="2019" name="Int. J. Syst. Evol. Microbiol.">
        <title>The Global Catalogue of Microorganisms (GCM) 10K type strain sequencing project: providing services to taxonomists for standard genome sequencing and annotation.</title>
        <authorList>
            <consortium name="The Broad Institute Genomics Platform"/>
            <consortium name="The Broad Institute Genome Sequencing Center for Infectious Disease"/>
            <person name="Wu L."/>
            <person name="Ma J."/>
        </authorList>
    </citation>
    <scope>NUCLEOTIDE SEQUENCE [LARGE SCALE GENOMIC DNA]</scope>
    <source>
        <strain evidence="1 2">JCM 3272</strain>
    </source>
</reference>
<dbReference type="Proteomes" id="UP001501444">
    <property type="component" value="Unassembled WGS sequence"/>
</dbReference>
<gene>
    <name evidence="1" type="ORF">GCM10010170_061600</name>
</gene>
<comment type="caution">
    <text evidence="1">The sequence shown here is derived from an EMBL/GenBank/DDBJ whole genome shotgun (WGS) entry which is preliminary data.</text>
</comment>
<evidence type="ECO:0008006" key="3">
    <source>
        <dbReference type="Google" id="ProtNLM"/>
    </source>
</evidence>
<keyword evidence="2" id="KW-1185">Reference proteome</keyword>